<proteinExistence type="predicted"/>
<keyword evidence="2" id="KW-1185">Reference proteome</keyword>
<dbReference type="Proteomes" id="UP000663760">
    <property type="component" value="Chromosome 5"/>
</dbReference>
<evidence type="ECO:0000313" key="1">
    <source>
        <dbReference type="EMBL" id="CAA7396063.1"/>
    </source>
</evidence>
<dbReference type="EMBL" id="LR746268">
    <property type="protein sequence ID" value="CAA7396063.1"/>
    <property type="molecule type" value="Genomic_DNA"/>
</dbReference>
<accession>A0A7I8KEI3</accession>
<gene>
    <name evidence="1" type="ORF">SI8410_05006726</name>
</gene>
<dbReference type="AlphaFoldDB" id="A0A7I8KEI3"/>
<sequence>MDLSKACCVLLCNSSHSFIK</sequence>
<protein>
    <submittedName>
        <fullName evidence="1">Uncharacterized protein</fullName>
    </submittedName>
</protein>
<organism evidence="1 2">
    <name type="scientific">Spirodela intermedia</name>
    <name type="common">Intermediate duckweed</name>
    <dbReference type="NCBI Taxonomy" id="51605"/>
    <lineage>
        <taxon>Eukaryota</taxon>
        <taxon>Viridiplantae</taxon>
        <taxon>Streptophyta</taxon>
        <taxon>Embryophyta</taxon>
        <taxon>Tracheophyta</taxon>
        <taxon>Spermatophyta</taxon>
        <taxon>Magnoliopsida</taxon>
        <taxon>Liliopsida</taxon>
        <taxon>Araceae</taxon>
        <taxon>Lemnoideae</taxon>
        <taxon>Spirodela</taxon>
    </lineage>
</organism>
<reference evidence="1" key="1">
    <citation type="submission" date="2020-02" db="EMBL/GenBank/DDBJ databases">
        <authorList>
            <person name="Scholz U."/>
            <person name="Mascher M."/>
            <person name="Fiebig A."/>
        </authorList>
    </citation>
    <scope>NUCLEOTIDE SEQUENCE</scope>
</reference>
<evidence type="ECO:0000313" key="2">
    <source>
        <dbReference type="Proteomes" id="UP000663760"/>
    </source>
</evidence>
<name>A0A7I8KEI3_SPIIN</name>